<reference evidence="4" key="1">
    <citation type="submission" date="2021-12" db="EMBL/GenBank/DDBJ databases">
        <authorList>
            <person name="Lee J.-H."/>
            <person name="Kim S.-B."/>
        </authorList>
    </citation>
    <scope>NUCLEOTIDE SEQUENCE</scope>
    <source>
        <strain evidence="4">NR30</strain>
    </source>
</reference>
<dbReference type="InterPro" id="IPR000914">
    <property type="entry name" value="SBP_5_dom"/>
</dbReference>
<dbReference type="InterPro" id="IPR030678">
    <property type="entry name" value="Peptide/Ni-bd"/>
</dbReference>
<feature type="chain" id="PRO_5040332097" evidence="2">
    <location>
        <begin position="25"/>
        <end position="512"/>
    </location>
</feature>
<organism evidence="4 5">
    <name type="scientific">Streptomyces guryensis</name>
    <dbReference type="NCBI Taxonomy" id="2886947"/>
    <lineage>
        <taxon>Bacteria</taxon>
        <taxon>Bacillati</taxon>
        <taxon>Actinomycetota</taxon>
        <taxon>Actinomycetes</taxon>
        <taxon>Kitasatosporales</taxon>
        <taxon>Streptomycetaceae</taxon>
        <taxon>Streptomyces</taxon>
    </lineage>
</organism>
<dbReference type="GO" id="GO:1904680">
    <property type="term" value="F:peptide transmembrane transporter activity"/>
    <property type="evidence" value="ECO:0007669"/>
    <property type="project" value="TreeGrafter"/>
</dbReference>
<evidence type="ECO:0000256" key="2">
    <source>
        <dbReference type="SAM" id="SignalP"/>
    </source>
</evidence>
<feature type="signal peptide" evidence="2">
    <location>
        <begin position="1"/>
        <end position="24"/>
    </location>
</feature>
<proteinExistence type="predicted"/>
<evidence type="ECO:0000313" key="4">
    <source>
        <dbReference type="EMBL" id="MCD9872764.1"/>
    </source>
</evidence>
<evidence type="ECO:0000313" key="5">
    <source>
        <dbReference type="Proteomes" id="UP001108029"/>
    </source>
</evidence>
<protein>
    <submittedName>
        <fullName evidence="4">ABC transporter substrate-binding protein</fullName>
    </submittedName>
</protein>
<sequence>MNRNPLIALLAASALALGATACGAGSQGGNGSARTSANELRIGLSFGPSTLDPAKDGGGAPNVMRSLTNESLFHMNADYTASPALVSDYKYVGDGNKVFEFTLKKGIRFTDGSPLNAAAVKTWLDYFAKQPGPFASTLSLASVETKGEYTVRLNLATPSAIVPLLLSQYGNRGALSSPKSVADPASLAKGTYGVGPYVLDAAQSVTGDHYTLVPSKYYHDPSAVRFKKVTVRIISNPSSMLRAFQSKQIDFGNLDSSTAPAAEKAGVKVMHWRSGTVAVTLADRNGTATKPLADVRVRQALNYAVDREPITKAMVGEYGRPTSQYQTEYTDPALDNRYPYDPAKAKALLAQAGFPHGFSMDVVDPGSIIGNWGDPTMQTVAKDWEKIGVHVKVTPATTDFIPQALSKKFAAMQWTPDTSPTAIAYSLLYAPKASMNPFGASNAKIDALYQQGQTEQGDQAANTFRELNSLVTEQAFNVPIYEYHIPWGMNEHITGVKKGSWMVFGADLGWKN</sequence>
<comment type="caution">
    <text evidence="4">The sequence shown here is derived from an EMBL/GenBank/DDBJ whole genome shotgun (WGS) entry which is preliminary data.</text>
</comment>
<dbReference type="SUPFAM" id="SSF53850">
    <property type="entry name" value="Periplasmic binding protein-like II"/>
    <property type="match status" value="1"/>
</dbReference>
<dbReference type="PROSITE" id="PS51257">
    <property type="entry name" value="PROKAR_LIPOPROTEIN"/>
    <property type="match status" value="1"/>
</dbReference>
<feature type="domain" description="Solute-binding protein family 5" evidence="3">
    <location>
        <begin position="82"/>
        <end position="432"/>
    </location>
</feature>
<dbReference type="Pfam" id="PF00496">
    <property type="entry name" value="SBP_bac_5"/>
    <property type="match status" value="1"/>
</dbReference>
<dbReference type="EMBL" id="JAJSBI010000001">
    <property type="protein sequence ID" value="MCD9872764.1"/>
    <property type="molecule type" value="Genomic_DNA"/>
</dbReference>
<gene>
    <name evidence="4" type="ORF">LJ657_03595</name>
</gene>
<accession>A0A9Q3VJJ6</accession>
<dbReference type="GO" id="GO:0015833">
    <property type="term" value="P:peptide transport"/>
    <property type="evidence" value="ECO:0007669"/>
    <property type="project" value="TreeGrafter"/>
</dbReference>
<dbReference type="PANTHER" id="PTHR30290">
    <property type="entry name" value="PERIPLASMIC BINDING COMPONENT OF ABC TRANSPORTER"/>
    <property type="match status" value="1"/>
</dbReference>
<name>A0A9Q3VJJ6_9ACTN</name>
<dbReference type="PIRSF" id="PIRSF002741">
    <property type="entry name" value="MppA"/>
    <property type="match status" value="1"/>
</dbReference>
<dbReference type="Gene3D" id="3.90.76.10">
    <property type="entry name" value="Dipeptide-binding Protein, Domain 1"/>
    <property type="match status" value="1"/>
</dbReference>
<dbReference type="GO" id="GO:0043190">
    <property type="term" value="C:ATP-binding cassette (ABC) transporter complex"/>
    <property type="evidence" value="ECO:0007669"/>
    <property type="project" value="InterPro"/>
</dbReference>
<keyword evidence="5" id="KW-1185">Reference proteome</keyword>
<keyword evidence="1 2" id="KW-0732">Signal</keyword>
<dbReference type="PANTHER" id="PTHR30290:SF38">
    <property type="entry name" value="D,D-DIPEPTIDE-BINDING PERIPLASMIC PROTEIN DDPA-RELATED"/>
    <property type="match status" value="1"/>
</dbReference>
<dbReference type="RefSeq" id="WP_232646695.1">
    <property type="nucleotide sequence ID" value="NZ_JAJSBI010000001.1"/>
</dbReference>
<dbReference type="InterPro" id="IPR039424">
    <property type="entry name" value="SBP_5"/>
</dbReference>
<dbReference type="AlphaFoldDB" id="A0A9Q3VJJ6"/>
<dbReference type="GO" id="GO:0042597">
    <property type="term" value="C:periplasmic space"/>
    <property type="evidence" value="ECO:0007669"/>
    <property type="project" value="UniProtKB-ARBA"/>
</dbReference>
<dbReference type="Proteomes" id="UP001108029">
    <property type="component" value="Unassembled WGS sequence"/>
</dbReference>
<evidence type="ECO:0000259" key="3">
    <source>
        <dbReference type="Pfam" id="PF00496"/>
    </source>
</evidence>
<evidence type="ECO:0000256" key="1">
    <source>
        <dbReference type="ARBA" id="ARBA00022729"/>
    </source>
</evidence>
<dbReference type="Gene3D" id="3.40.190.10">
    <property type="entry name" value="Periplasmic binding protein-like II"/>
    <property type="match status" value="1"/>
</dbReference>
<dbReference type="Gene3D" id="3.10.105.10">
    <property type="entry name" value="Dipeptide-binding Protein, Domain 3"/>
    <property type="match status" value="1"/>
</dbReference>